<feature type="transmembrane region" description="Helical" evidence="6">
    <location>
        <begin position="181"/>
        <end position="200"/>
    </location>
</feature>
<dbReference type="GO" id="GO:0005886">
    <property type="term" value="C:plasma membrane"/>
    <property type="evidence" value="ECO:0007669"/>
    <property type="project" value="UniProtKB-SubCell"/>
</dbReference>
<evidence type="ECO:0000256" key="6">
    <source>
        <dbReference type="SAM" id="Phobius"/>
    </source>
</evidence>
<dbReference type="InterPro" id="IPR050545">
    <property type="entry name" value="Mycobact_MmpL"/>
</dbReference>
<evidence type="ECO:0000256" key="3">
    <source>
        <dbReference type="ARBA" id="ARBA00022692"/>
    </source>
</evidence>
<dbReference type="PANTHER" id="PTHR33406">
    <property type="entry name" value="MEMBRANE PROTEIN MJ1562-RELATED"/>
    <property type="match status" value="1"/>
</dbReference>
<keyword evidence="4 6" id="KW-1133">Transmembrane helix</keyword>
<organism evidence="8">
    <name type="scientific">uncultured Thermoleophilia bacterium</name>
    <dbReference type="NCBI Taxonomy" id="1497501"/>
    <lineage>
        <taxon>Bacteria</taxon>
        <taxon>Bacillati</taxon>
        <taxon>Actinomycetota</taxon>
        <taxon>Thermoleophilia</taxon>
        <taxon>environmental samples</taxon>
    </lineage>
</organism>
<evidence type="ECO:0000256" key="1">
    <source>
        <dbReference type="ARBA" id="ARBA00004651"/>
    </source>
</evidence>
<feature type="transmembrane region" description="Helical" evidence="6">
    <location>
        <begin position="310"/>
        <end position="337"/>
    </location>
</feature>
<gene>
    <name evidence="8" type="ORF">AVDCRST_MAG79-2578</name>
</gene>
<feature type="transmembrane region" description="Helical" evidence="6">
    <location>
        <begin position="509"/>
        <end position="529"/>
    </location>
</feature>
<feature type="transmembrane region" description="Helical" evidence="6">
    <location>
        <begin position="654"/>
        <end position="682"/>
    </location>
</feature>
<dbReference type="EMBL" id="CADCWC010000395">
    <property type="protein sequence ID" value="CAA9549475.1"/>
    <property type="molecule type" value="Genomic_DNA"/>
</dbReference>
<dbReference type="Pfam" id="PF03176">
    <property type="entry name" value="MMPL"/>
    <property type="match status" value="2"/>
</dbReference>
<evidence type="ECO:0000259" key="7">
    <source>
        <dbReference type="PROSITE" id="PS50156"/>
    </source>
</evidence>
<keyword evidence="2" id="KW-1003">Cell membrane</keyword>
<proteinExistence type="predicted"/>
<feature type="domain" description="SSD" evidence="7">
    <location>
        <begin position="187"/>
        <end position="335"/>
    </location>
</feature>
<dbReference type="InterPro" id="IPR004869">
    <property type="entry name" value="MMPL_dom"/>
</dbReference>
<feature type="non-terminal residue" evidence="8">
    <location>
        <position position="705"/>
    </location>
</feature>
<dbReference type="PROSITE" id="PS50156">
    <property type="entry name" value="SSD"/>
    <property type="match status" value="1"/>
</dbReference>
<evidence type="ECO:0000313" key="8">
    <source>
        <dbReference type="EMBL" id="CAA9549475.1"/>
    </source>
</evidence>
<sequence>MTKLTEWVLSHKRWVVGFWVAVTLVAFAAIGPAGSALSDEFSVPGGEGFETNRDVAALYGNGGDVAPLVPVVTLPEGTTVDSPGIGRQLDAALSRVEVALPDARVASYASTHDRAFVSDDGRTTFALVYIPALGGVDPGQAEAEQAQAALAGVTVGGASVEVTGLDALRGSAGDSEGGTGVLVGTLLGALGALLVLIVVFRSFMAVVPLLMALVAVPTTFLLVWPLAAVTDVSVIVQFLVGLIGLGIAIDYALLVVVRWREERQGPAMTNEAAVRNAMQHAGSAVVFSGTTVAISLLALLAVPVPFLRSIGLAGLLIALVSVAVAVTLLPVVLATIGPRLDWPRARRDARSDRAWSAWARLVVRHRRLAAVTSTAVLAALVVAASTIQLGNPRADSLAQEGPARAGLEQLQRSGLGTGPLSPFDALVRSGDPGTVVRALGDVEGVQAAAAPVDWHRDGTALVTVIPTEDGNSPAGRETLDRIRAATQPLPADVTVGGEAAQAVDFLDAVYGNFPLVIALISGLTFVLLARAFRSLVLPLKAVLLNLLSVGAAWGLIVLVFQNGWGSDAIWGIEATRAINVELPIVVFAFLFGISMDYQVFIISRMREAYDRSRSTETAVIEGVGRTGRLVTSAALILGLAFVAFSTTPGTEAKIFATALGGGILIDATIIRGILAPAFVALLGRWNWWLPAWAARILRVEPSPAR</sequence>
<dbReference type="InterPro" id="IPR000731">
    <property type="entry name" value="SSD"/>
</dbReference>
<dbReference type="PANTHER" id="PTHR33406:SF13">
    <property type="entry name" value="MEMBRANE PROTEIN YDFJ"/>
    <property type="match status" value="1"/>
</dbReference>
<feature type="transmembrane region" description="Helical" evidence="6">
    <location>
        <begin position="234"/>
        <end position="259"/>
    </location>
</feature>
<dbReference type="Gene3D" id="1.20.1640.10">
    <property type="entry name" value="Multidrug efflux transporter AcrB transmembrane domain"/>
    <property type="match status" value="2"/>
</dbReference>
<feature type="transmembrane region" description="Helical" evidence="6">
    <location>
        <begin position="629"/>
        <end position="648"/>
    </location>
</feature>
<evidence type="ECO:0000256" key="5">
    <source>
        <dbReference type="ARBA" id="ARBA00023136"/>
    </source>
</evidence>
<dbReference type="SUPFAM" id="SSF82866">
    <property type="entry name" value="Multidrug efflux transporter AcrB transmembrane domain"/>
    <property type="match status" value="2"/>
</dbReference>
<accession>A0A6J4UJI7</accession>
<feature type="transmembrane region" description="Helical" evidence="6">
    <location>
        <begin position="207"/>
        <end position="228"/>
    </location>
</feature>
<keyword evidence="5 6" id="KW-0472">Membrane</keyword>
<comment type="subcellular location">
    <subcellularLocation>
        <location evidence="1">Cell membrane</location>
        <topology evidence="1">Multi-pass membrane protein</topology>
    </subcellularLocation>
</comment>
<keyword evidence="3 6" id="KW-0812">Transmembrane</keyword>
<name>A0A6J4UJI7_9ACTN</name>
<protein>
    <submittedName>
        <fullName evidence="8">Integral membrane protein</fullName>
    </submittedName>
</protein>
<reference evidence="8" key="1">
    <citation type="submission" date="2020-02" db="EMBL/GenBank/DDBJ databases">
        <authorList>
            <person name="Meier V. D."/>
        </authorList>
    </citation>
    <scope>NUCLEOTIDE SEQUENCE</scope>
    <source>
        <strain evidence="8">AVDCRST_MAG79</strain>
    </source>
</reference>
<feature type="transmembrane region" description="Helical" evidence="6">
    <location>
        <begin position="541"/>
        <end position="564"/>
    </location>
</feature>
<feature type="transmembrane region" description="Helical" evidence="6">
    <location>
        <begin position="368"/>
        <end position="387"/>
    </location>
</feature>
<dbReference type="AlphaFoldDB" id="A0A6J4UJI7"/>
<feature type="transmembrane region" description="Helical" evidence="6">
    <location>
        <begin position="584"/>
        <end position="603"/>
    </location>
</feature>
<evidence type="ECO:0000256" key="2">
    <source>
        <dbReference type="ARBA" id="ARBA00022475"/>
    </source>
</evidence>
<feature type="transmembrane region" description="Helical" evidence="6">
    <location>
        <begin position="280"/>
        <end position="304"/>
    </location>
</feature>
<evidence type="ECO:0000256" key="4">
    <source>
        <dbReference type="ARBA" id="ARBA00022989"/>
    </source>
</evidence>